<dbReference type="InterPro" id="IPR025193">
    <property type="entry name" value="DUF4114"/>
</dbReference>
<feature type="domain" description="DUF4114" evidence="2">
    <location>
        <begin position="560"/>
        <end position="584"/>
    </location>
</feature>
<keyword evidence="4" id="KW-1185">Reference proteome</keyword>
<gene>
    <name evidence="3" type="ORF">JYK02_18265</name>
</gene>
<evidence type="ECO:0000313" key="3">
    <source>
        <dbReference type="EMBL" id="MBN8229459.1"/>
    </source>
</evidence>
<comment type="caution">
    <text evidence="3">The sequence shown here is derived from an EMBL/GenBank/DDBJ whole genome shotgun (WGS) entry which is preliminary data.</text>
</comment>
<evidence type="ECO:0000256" key="1">
    <source>
        <dbReference type="SAM" id="SignalP"/>
    </source>
</evidence>
<dbReference type="EMBL" id="JAFIMU010000007">
    <property type="protein sequence ID" value="MBN8229459.1"/>
    <property type="molecule type" value="Genomic_DNA"/>
</dbReference>
<feature type="signal peptide" evidence="1">
    <location>
        <begin position="1"/>
        <end position="28"/>
    </location>
</feature>
<feature type="chain" id="PRO_5045127414" evidence="1">
    <location>
        <begin position="29"/>
        <end position="707"/>
    </location>
</feature>
<proteinExistence type="predicted"/>
<evidence type="ECO:0000259" key="2">
    <source>
        <dbReference type="Pfam" id="PF13448"/>
    </source>
</evidence>
<dbReference type="Proteomes" id="UP000664052">
    <property type="component" value="Unassembled WGS sequence"/>
</dbReference>
<keyword evidence="1" id="KW-0732">Signal</keyword>
<dbReference type="Pfam" id="PF13448">
    <property type="entry name" value="DUF4114"/>
    <property type="match status" value="1"/>
</dbReference>
<organism evidence="3 4">
    <name type="scientific">Corallococcus macrosporus</name>
    <dbReference type="NCBI Taxonomy" id="35"/>
    <lineage>
        <taxon>Bacteria</taxon>
        <taxon>Pseudomonadati</taxon>
        <taxon>Myxococcota</taxon>
        <taxon>Myxococcia</taxon>
        <taxon>Myxococcales</taxon>
        <taxon>Cystobacterineae</taxon>
        <taxon>Myxococcaceae</taxon>
        <taxon>Corallococcus</taxon>
    </lineage>
</organism>
<sequence>MHLHRVRRLAFMAGGVLSAIALPPSAHAQVTPTAVYLPPQLTHATQSTATVHPGETAWLQLQATDPQGSPLTFSWGATTGMPGTPVSDASSSTLAWTAPQCLTNGTPQVTGSVTNAYGLSTQALFDFGFTQSLDFDYQPDFTPSGFAGLTNMVVTDERTLRLNPYLGQLNGERILFPDDRNLSVTFVHESAGASHSLGYVYYDDLVTRGYVNPMTDTLLDTNGNGIADLHEDLYNLAPTTGAQARPYIGTARRCPARPFTSQGITYSQPELALNASCASAFVRQTLPDARPGSHPPIAVDVVGNSPTETTAPSTSAWSDLGLYPRIPNLLEPAHALNNQRGLGHLVFLLADDDDDRTTFNQLGVVPDTGDFTDGIPDYDVSRYDANGLMRTVNPDPGITPNDRTVELGTVPANRELVFFLVTQYQSIHDLDNGTVFPCLRKAPDGQCTLHLKAPIHVFFSKSKWNLDQDPVGTVPTAQRNIGCAYDDQCNPAYPQGSPTACTVATSSQRLCGWLDPDALMRLRQPAYGNVSLPMTAASVTTPGNGSMPHLLMTTPPTNPGHWLMGFEDLPGGADRDFNDVVFLLRGVTGGSVRSHVLNQYDARCRMTQVAFTKSDAMGLECDATAAIRYELATDCTVCMGDGCFPNPTPTWHPMMLPAGPASTTVDVSGTPGQQLCWRALVAQGTNPTCLPEIRSVDVGYLSEPVTP</sequence>
<reference evidence="3 4" key="1">
    <citation type="submission" date="2021-02" db="EMBL/GenBank/DDBJ databases">
        <title>De Novo genome assembly of isolated myxobacteria.</title>
        <authorList>
            <person name="Stevens D.C."/>
        </authorList>
    </citation>
    <scope>NUCLEOTIDE SEQUENCE [LARGE SCALE GENOMIC DNA]</scope>
    <source>
        <strain evidence="3 4">ATCC 29039</strain>
    </source>
</reference>
<name>A0ABS3DCX7_9BACT</name>
<evidence type="ECO:0000313" key="4">
    <source>
        <dbReference type="Proteomes" id="UP000664052"/>
    </source>
</evidence>
<dbReference type="RefSeq" id="WP_207052713.1">
    <property type="nucleotide sequence ID" value="NZ_JAFIMU010000007.1"/>
</dbReference>
<protein>
    <submittedName>
        <fullName evidence="3">DUF4114 domain-containing protein</fullName>
    </submittedName>
</protein>
<accession>A0ABS3DCX7</accession>